<feature type="domain" description="Thioesterase" evidence="3">
    <location>
        <begin position="22"/>
        <end position="106"/>
    </location>
</feature>
<dbReference type="RefSeq" id="WP_221873111.1">
    <property type="nucleotide sequence ID" value="NZ_JACWFH010000009.1"/>
</dbReference>
<accession>A0ABS7K3Q5</accession>
<evidence type="ECO:0000256" key="2">
    <source>
        <dbReference type="ARBA" id="ARBA00022801"/>
    </source>
</evidence>
<dbReference type="InterPro" id="IPR006683">
    <property type="entry name" value="Thioestr_dom"/>
</dbReference>
<keyword evidence="5" id="KW-1185">Reference proteome</keyword>
<name>A0ABS7K3Q5_9BACI</name>
<keyword evidence="2" id="KW-0378">Hydrolase</keyword>
<dbReference type="CDD" id="cd00586">
    <property type="entry name" value="4HBT"/>
    <property type="match status" value="1"/>
</dbReference>
<proteinExistence type="inferred from homology"/>
<reference evidence="4 5" key="1">
    <citation type="submission" date="2020-07" db="EMBL/GenBank/DDBJ databases">
        <title>Fungal Genomes of the International Space Station.</title>
        <authorList>
            <person name="Seuylemezian A."/>
            <person name="Singh N.K."/>
            <person name="Wood J."/>
            <person name="Venkateswaran K."/>
        </authorList>
    </citation>
    <scope>NUCLEOTIDE SEQUENCE [LARGE SCALE GENOMIC DNA]</scope>
    <source>
        <strain evidence="4 5">PL-B2</strain>
    </source>
</reference>
<dbReference type="Proteomes" id="UP000769780">
    <property type="component" value="Unassembled WGS sequence"/>
</dbReference>
<dbReference type="PANTHER" id="PTHR31793">
    <property type="entry name" value="4-HYDROXYBENZOYL-COA THIOESTERASE FAMILY MEMBER"/>
    <property type="match status" value="1"/>
</dbReference>
<dbReference type="InterPro" id="IPR050563">
    <property type="entry name" value="4-hydroxybenzoyl-CoA_TE"/>
</dbReference>
<sequence length="146" mass="16985">MTEGFRFSHRLKVRYSEIDGQKIVFNAHYLTYLDVAVTEYFQEGLEMDVMQLAEQGTFDFVVAKTTLEYKDSARLNDWLTIWCRTSKIGNSSMTMEFHIIRGGETTPLLEAEIIYVSYNPLTHVKQAVPGFVRERIEQFEGKELTK</sequence>
<dbReference type="NCBIfam" id="TIGR00051">
    <property type="entry name" value="YbgC/FadM family acyl-CoA thioesterase"/>
    <property type="match status" value="1"/>
</dbReference>
<dbReference type="InterPro" id="IPR006684">
    <property type="entry name" value="YbgC/YbaW"/>
</dbReference>
<organism evidence="4 5">
    <name type="scientific">Mesobacillus maritimus</name>
    <dbReference type="NCBI Taxonomy" id="1643336"/>
    <lineage>
        <taxon>Bacteria</taxon>
        <taxon>Bacillati</taxon>
        <taxon>Bacillota</taxon>
        <taxon>Bacilli</taxon>
        <taxon>Bacillales</taxon>
        <taxon>Bacillaceae</taxon>
        <taxon>Mesobacillus</taxon>
    </lineage>
</organism>
<dbReference type="PANTHER" id="PTHR31793:SF27">
    <property type="entry name" value="NOVEL THIOESTERASE SUPERFAMILY DOMAIN AND SAPOSIN A-TYPE DOMAIN CONTAINING PROTEIN (0610012H03RIK)"/>
    <property type="match status" value="1"/>
</dbReference>
<dbReference type="PIRSF" id="PIRSF003230">
    <property type="entry name" value="YbgC"/>
    <property type="match status" value="1"/>
</dbReference>
<evidence type="ECO:0000256" key="1">
    <source>
        <dbReference type="ARBA" id="ARBA00005953"/>
    </source>
</evidence>
<comment type="similarity">
    <text evidence="1">Belongs to the 4-hydroxybenzoyl-CoA thioesterase family.</text>
</comment>
<protein>
    <submittedName>
        <fullName evidence="4">Acyl-CoA thioesterase</fullName>
    </submittedName>
</protein>
<dbReference type="EMBL" id="JACWFH010000009">
    <property type="protein sequence ID" value="MBY0096882.1"/>
    <property type="molecule type" value="Genomic_DNA"/>
</dbReference>
<dbReference type="SUPFAM" id="SSF54637">
    <property type="entry name" value="Thioesterase/thiol ester dehydrase-isomerase"/>
    <property type="match status" value="1"/>
</dbReference>
<evidence type="ECO:0000313" key="5">
    <source>
        <dbReference type="Proteomes" id="UP000769780"/>
    </source>
</evidence>
<dbReference type="InterPro" id="IPR029069">
    <property type="entry name" value="HotDog_dom_sf"/>
</dbReference>
<evidence type="ECO:0000313" key="4">
    <source>
        <dbReference type="EMBL" id="MBY0096882.1"/>
    </source>
</evidence>
<evidence type="ECO:0000259" key="3">
    <source>
        <dbReference type="Pfam" id="PF03061"/>
    </source>
</evidence>
<dbReference type="Pfam" id="PF03061">
    <property type="entry name" value="4HBT"/>
    <property type="match status" value="1"/>
</dbReference>
<gene>
    <name evidence="4" type="ORF">H0185_08675</name>
</gene>
<dbReference type="Gene3D" id="3.10.129.10">
    <property type="entry name" value="Hotdog Thioesterase"/>
    <property type="match status" value="1"/>
</dbReference>
<comment type="caution">
    <text evidence="4">The sequence shown here is derived from an EMBL/GenBank/DDBJ whole genome shotgun (WGS) entry which is preliminary data.</text>
</comment>